<gene>
    <name evidence="2" type="ORF">AUJ42_02175</name>
</gene>
<sequence>MPKTTDSTTYITKVIILATLALIVGYLLTSGKSPKINQTDTDPAIDSIQEESGLNQAQDELEAINIDSVDSGINQLNTESGSF</sequence>
<name>A0A1J4RW26_9BACT</name>
<dbReference type="Proteomes" id="UP000182345">
    <property type="component" value="Unassembled WGS sequence"/>
</dbReference>
<comment type="caution">
    <text evidence="2">The sequence shown here is derived from an EMBL/GenBank/DDBJ whole genome shotgun (WGS) entry which is preliminary data.</text>
</comment>
<keyword evidence="1" id="KW-0472">Membrane</keyword>
<organism evidence="2 3">
    <name type="scientific">Candidatus Collierbacteria bacterium CG1_02_44_10</name>
    <dbReference type="NCBI Taxonomy" id="1805087"/>
    <lineage>
        <taxon>Bacteria</taxon>
        <taxon>Candidatus Collieribacteriota</taxon>
    </lineage>
</organism>
<proteinExistence type="predicted"/>
<evidence type="ECO:0000256" key="1">
    <source>
        <dbReference type="SAM" id="Phobius"/>
    </source>
</evidence>
<accession>A0A1J4RW26</accession>
<keyword evidence="1" id="KW-0812">Transmembrane</keyword>
<dbReference type="EMBL" id="MNUK01000053">
    <property type="protein sequence ID" value="OIN91119.1"/>
    <property type="molecule type" value="Genomic_DNA"/>
</dbReference>
<protein>
    <submittedName>
        <fullName evidence="2">Uncharacterized protein</fullName>
    </submittedName>
</protein>
<dbReference type="AlphaFoldDB" id="A0A1J4RW26"/>
<keyword evidence="1" id="KW-1133">Transmembrane helix</keyword>
<evidence type="ECO:0000313" key="3">
    <source>
        <dbReference type="Proteomes" id="UP000182345"/>
    </source>
</evidence>
<evidence type="ECO:0000313" key="2">
    <source>
        <dbReference type="EMBL" id="OIN91119.1"/>
    </source>
</evidence>
<reference evidence="2 3" key="1">
    <citation type="journal article" date="2016" name="Environ. Microbiol.">
        <title>Genomic resolution of a cold subsurface aquifer community provides metabolic insights for novel microbes adapted to high CO concentrations.</title>
        <authorList>
            <person name="Probst A.J."/>
            <person name="Castelle C.J."/>
            <person name="Singh A."/>
            <person name="Brown C.T."/>
            <person name="Anantharaman K."/>
            <person name="Sharon I."/>
            <person name="Hug L.A."/>
            <person name="Burstein D."/>
            <person name="Emerson J.B."/>
            <person name="Thomas B.C."/>
            <person name="Banfield J.F."/>
        </authorList>
    </citation>
    <scope>NUCLEOTIDE SEQUENCE [LARGE SCALE GENOMIC DNA]</scope>
    <source>
        <strain evidence="2">CG1_02_44_10</strain>
    </source>
</reference>
<feature type="transmembrane region" description="Helical" evidence="1">
    <location>
        <begin position="12"/>
        <end position="29"/>
    </location>
</feature>